<dbReference type="PaxDb" id="39947-A0A0P0WW99"/>
<keyword evidence="2" id="KW-1185">Reference proteome</keyword>
<protein>
    <submittedName>
        <fullName evidence="1">Os06g0340301 protein</fullName>
    </submittedName>
</protein>
<gene>
    <name evidence="1" type="ordered locus">Os06g0340301</name>
    <name evidence="1" type="ORF">OSNPB_060340301</name>
</gene>
<reference evidence="1 2" key="3">
    <citation type="journal article" date="2013" name="Rice">
        <title>Improvement of the Oryza sativa Nipponbare reference genome using next generation sequence and optical map data.</title>
        <authorList>
            <person name="Kawahara Y."/>
            <person name="de la Bastide M."/>
            <person name="Hamilton J.P."/>
            <person name="Kanamori H."/>
            <person name="McCombie W.R."/>
            <person name="Ouyang S."/>
            <person name="Schwartz D.C."/>
            <person name="Tanaka T."/>
            <person name="Wu J."/>
            <person name="Zhou S."/>
            <person name="Childs K.L."/>
            <person name="Davidson R.M."/>
            <person name="Lin H."/>
            <person name="Quesada-Ocampo L."/>
            <person name="Vaillancourt B."/>
            <person name="Sakai H."/>
            <person name="Lee S.S."/>
            <person name="Kim J."/>
            <person name="Numa H."/>
            <person name="Itoh T."/>
            <person name="Buell C.R."/>
            <person name="Matsumoto T."/>
        </authorList>
    </citation>
    <scope>NUCLEOTIDE SEQUENCE [LARGE SCALE GENOMIC DNA]</scope>
    <source>
        <strain evidence="2">cv. Nipponbare</strain>
    </source>
</reference>
<name>A0A0P0WW99_ORYSJ</name>
<proteinExistence type="predicted"/>
<dbReference type="InParanoid" id="A0A0P0WW99"/>
<feature type="non-terminal residue" evidence="1">
    <location>
        <position position="1"/>
    </location>
</feature>
<reference evidence="2" key="1">
    <citation type="journal article" date="2005" name="Nature">
        <title>The map-based sequence of the rice genome.</title>
        <authorList>
            <consortium name="International rice genome sequencing project (IRGSP)"/>
            <person name="Matsumoto T."/>
            <person name="Wu J."/>
            <person name="Kanamori H."/>
            <person name="Katayose Y."/>
            <person name="Fujisawa M."/>
            <person name="Namiki N."/>
            <person name="Mizuno H."/>
            <person name="Yamamoto K."/>
            <person name="Antonio B.A."/>
            <person name="Baba T."/>
            <person name="Sakata K."/>
            <person name="Nagamura Y."/>
            <person name="Aoki H."/>
            <person name="Arikawa K."/>
            <person name="Arita K."/>
            <person name="Bito T."/>
            <person name="Chiden Y."/>
            <person name="Fujitsuka N."/>
            <person name="Fukunaka R."/>
            <person name="Hamada M."/>
            <person name="Harada C."/>
            <person name="Hayashi A."/>
            <person name="Hijishita S."/>
            <person name="Honda M."/>
            <person name="Hosokawa S."/>
            <person name="Ichikawa Y."/>
            <person name="Idonuma A."/>
            <person name="Iijima M."/>
            <person name="Ikeda M."/>
            <person name="Ikeno M."/>
            <person name="Ito K."/>
            <person name="Ito S."/>
            <person name="Ito T."/>
            <person name="Ito Y."/>
            <person name="Ito Y."/>
            <person name="Iwabuchi A."/>
            <person name="Kamiya K."/>
            <person name="Karasawa W."/>
            <person name="Kurita K."/>
            <person name="Katagiri S."/>
            <person name="Kikuta A."/>
            <person name="Kobayashi H."/>
            <person name="Kobayashi N."/>
            <person name="Machita K."/>
            <person name="Maehara T."/>
            <person name="Masukawa M."/>
            <person name="Mizubayashi T."/>
            <person name="Mukai Y."/>
            <person name="Nagasaki H."/>
            <person name="Nagata Y."/>
            <person name="Naito S."/>
            <person name="Nakashima M."/>
            <person name="Nakama Y."/>
            <person name="Nakamichi Y."/>
            <person name="Nakamura M."/>
            <person name="Meguro A."/>
            <person name="Negishi M."/>
            <person name="Ohta I."/>
            <person name="Ohta T."/>
            <person name="Okamoto M."/>
            <person name="Ono N."/>
            <person name="Saji S."/>
            <person name="Sakaguchi M."/>
            <person name="Sakai K."/>
            <person name="Shibata M."/>
            <person name="Shimokawa T."/>
            <person name="Song J."/>
            <person name="Takazaki Y."/>
            <person name="Terasawa K."/>
            <person name="Tsugane M."/>
            <person name="Tsuji K."/>
            <person name="Ueda S."/>
            <person name="Waki K."/>
            <person name="Yamagata H."/>
            <person name="Yamamoto M."/>
            <person name="Yamamoto S."/>
            <person name="Yamane H."/>
            <person name="Yoshiki S."/>
            <person name="Yoshihara R."/>
            <person name="Yukawa K."/>
            <person name="Zhong H."/>
            <person name="Yano M."/>
            <person name="Yuan Q."/>
            <person name="Ouyang S."/>
            <person name="Liu J."/>
            <person name="Jones K.M."/>
            <person name="Gansberger K."/>
            <person name="Moffat K."/>
            <person name="Hill J."/>
            <person name="Bera J."/>
            <person name="Fadrosh D."/>
            <person name="Jin S."/>
            <person name="Johri S."/>
            <person name="Kim M."/>
            <person name="Overton L."/>
            <person name="Reardon M."/>
            <person name="Tsitrin T."/>
            <person name="Vuong H."/>
            <person name="Weaver B."/>
            <person name="Ciecko A."/>
            <person name="Tallon L."/>
            <person name="Jackson J."/>
            <person name="Pai G."/>
            <person name="Aken S.V."/>
            <person name="Utterback T."/>
            <person name="Reidmuller S."/>
            <person name="Feldblyum T."/>
            <person name="Hsiao J."/>
            <person name="Zismann V."/>
            <person name="Iobst S."/>
            <person name="de Vazeille A.R."/>
            <person name="Buell C.R."/>
            <person name="Ying K."/>
            <person name="Li Y."/>
            <person name="Lu T."/>
            <person name="Huang Y."/>
            <person name="Zhao Q."/>
            <person name="Feng Q."/>
            <person name="Zhang L."/>
            <person name="Zhu J."/>
            <person name="Weng Q."/>
            <person name="Mu J."/>
            <person name="Lu Y."/>
            <person name="Fan D."/>
            <person name="Liu Y."/>
            <person name="Guan J."/>
            <person name="Zhang Y."/>
            <person name="Yu S."/>
            <person name="Liu X."/>
            <person name="Zhang Y."/>
            <person name="Hong G."/>
            <person name="Han B."/>
            <person name="Choisne N."/>
            <person name="Demange N."/>
            <person name="Orjeda G."/>
            <person name="Samain S."/>
            <person name="Cattolico L."/>
            <person name="Pelletier E."/>
            <person name="Couloux A."/>
            <person name="Segurens B."/>
            <person name="Wincker P."/>
            <person name="D'Hont A."/>
            <person name="Scarpelli C."/>
            <person name="Weissenbach J."/>
            <person name="Salanoubat M."/>
            <person name="Quetier F."/>
            <person name="Yu Y."/>
            <person name="Kim H.R."/>
            <person name="Rambo T."/>
            <person name="Currie J."/>
            <person name="Collura K."/>
            <person name="Luo M."/>
            <person name="Yang T."/>
            <person name="Ammiraju J.S.S."/>
            <person name="Engler F."/>
            <person name="Soderlund C."/>
            <person name="Wing R.A."/>
            <person name="Palmer L.E."/>
            <person name="de la Bastide M."/>
            <person name="Spiegel L."/>
            <person name="Nascimento L."/>
            <person name="Zutavern T."/>
            <person name="O'Shaughnessy A."/>
            <person name="Dike S."/>
            <person name="Dedhia N."/>
            <person name="Preston R."/>
            <person name="Balija V."/>
            <person name="McCombie W.R."/>
            <person name="Chow T."/>
            <person name="Chen H."/>
            <person name="Chung M."/>
            <person name="Chen C."/>
            <person name="Shaw J."/>
            <person name="Wu H."/>
            <person name="Hsiao K."/>
            <person name="Chao Y."/>
            <person name="Chu M."/>
            <person name="Cheng C."/>
            <person name="Hour A."/>
            <person name="Lee P."/>
            <person name="Lin S."/>
            <person name="Lin Y."/>
            <person name="Liou J."/>
            <person name="Liu S."/>
            <person name="Hsing Y."/>
            <person name="Raghuvanshi S."/>
            <person name="Mohanty A."/>
            <person name="Bharti A.K."/>
            <person name="Gaur A."/>
            <person name="Gupta V."/>
            <person name="Kumar D."/>
            <person name="Ravi V."/>
            <person name="Vij S."/>
            <person name="Kapur A."/>
            <person name="Khurana P."/>
            <person name="Khurana P."/>
            <person name="Khurana J.P."/>
            <person name="Tyagi A.K."/>
            <person name="Gaikwad K."/>
            <person name="Singh A."/>
            <person name="Dalal V."/>
            <person name="Srivastava S."/>
            <person name="Dixit A."/>
            <person name="Pal A.K."/>
            <person name="Ghazi I.A."/>
            <person name="Yadav M."/>
            <person name="Pandit A."/>
            <person name="Bhargava A."/>
            <person name="Sureshbabu K."/>
            <person name="Batra K."/>
            <person name="Sharma T.R."/>
            <person name="Mohapatra T."/>
            <person name="Singh N.K."/>
            <person name="Messing J."/>
            <person name="Nelson A.B."/>
            <person name="Fuks G."/>
            <person name="Kavchok S."/>
            <person name="Keizer G."/>
            <person name="Linton E."/>
            <person name="Llaca V."/>
            <person name="Song R."/>
            <person name="Tanyolac B."/>
            <person name="Young S."/>
            <person name="Ho-Il K."/>
            <person name="Hahn J.H."/>
            <person name="Sangsakoo G."/>
            <person name="Vanavichit A."/>
            <person name="de Mattos Luiz.A.T."/>
            <person name="Zimmer P.D."/>
            <person name="Malone G."/>
            <person name="Dellagostin O."/>
            <person name="de Oliveira A.C."/>
            <person name="Bevan M."/>
            <person name="Bancroft I."/>
            <person name="Minx P."/>
            <person name="Cordum H."/>
            <person name="Wilson R."/>
            <person name="Cheng Z."/>
            <person name="Jin W."/>
            <person name="Jiang J."/>
            <person name="Leong S.A."/>
            <person name="Iwama H."/>
            <person name="Gojobori T."/>
            <person name="Itoh T."/>
            <person name="Niimura Y."/>
            <person name="Fujii Y."/>
            <person name="Habara T."/>
            <person name="Sakai H."/>
            <person name="Sato Y."/>
            <person name="Wilson G."/>
            <person name="Kumar K."/>
            <person name="McCouch S."/>
            <person name="Juretic N."/>
            <person name="Hoen D."/>
            <person name="Wright S."/>
            <person name="Bruskiewich R."/>
            <person name="Bureau T."/>
            <person name="Miyao A."/>
            <person name="Hirochika H."/>
            <person name="Nishikawa T."/>
            <person name="Kadowaki K."/>
            <person name="Sugiura M."/>
            <person name="Burr B."/>
            <person name="Sasaki T."/>
        </authorList>
    </citation>
    <scope>NUCLEOTIDE SEQUENCE [LARGE SCALE GENOMIC DNA]</scope>
    <source>
        <strain evidence="2">cv. Nipponbare</strain>
    </source>
</reference>
<dbReference type="AlphaFoldDB" id="A0A0P0WW99"/>
<evidence type="ECO:0000313" key="1">
    <source>
        <dbReference type="EMBL" id="BAS97616.1"/>
    </source>
</evidence>
<dbReference type="Gramene" id="Os06t0340301-01">
    <property type="protein sequence ID" value="Os06t0340301-01"/>
    <property type="gene ID" value="Os06g0340301"/>
</dbReference>
<sequence length="35" mass="4015">DLFNTVCVAKHLDQCSSSTCTVTGEPPRRSRRRRH</sequence>
<dbReference type="EMBL" id="AP014962">
    <property type="protein sequence ID" value="BAS97616.1"/>
    <property type="molecule type" value="Genomic_DNA"/>
</dbReference>
<reference evidence="1 2" key="2">
    <citation type="journal article" date="2013" name="Plant Cell Physiol.">
        <title>Rice Annotation Project Database (RAP-DB): an integrative and interactive database for rice genomics.</title>
        <authorList>
            <person name="Sakai H."/>
            <person name="Lee S.S."/>
            <person name="Tanaka T."/>
            <person name="Numa H."/>
            <person name="Kim J."/>
            <person name="Kawahara Y."/>
            <person name="Wakimoto H."/>
            <person name="Yang C.C."/>
            <person name="Iwamoto M."/>
            <person name="Abe T."/>
            <person name="Yamada Y."/>
            <person name="Muto A."/>
            <person name="Inokuchi H."/>
            <person name="Ikemura T."/>
            <person name="Matsumoto T."/>
            <person name="Sasaki T."/>
            <person name="Itoh T."/>
        </authorList>
    </citation>
    <scope>NUCLEOTIDE SEQUENCE [LARGE SCALE GENOMIC DNA]</scope>
    <source>
        <strain evidence="2">cv. Nipponbare</strain>
    </source>
</reference>
<accession>A0A0P0WW99</accession>
<evidence type="ECO:0000313" key="2">
    <source>
        <dbReference type="Proteomes" id="UP000059680"/>
    </source>
</evidence>
<organism evidence="1 2">
    <name type="scientific">Oryza sativa subsp. japonica</name>
    <name type="common">Rice</name>
    <dbReference type="NCBI Taxonomy" id="39947"/>
    <lineage>
        <taxon>Eukaryota</taxon>
        <taxon>Viridiplantae</taxon>
        <taxon>Streptophyta</taxon>
        <taxon>Embryophyta</taxon>
        <taxon>Tracheophyta</taxon>
        <taxon>Spermatophyta</taxon>
        <taxon>Magnoliopsida</taxon>
        <taxon>Liliopsida</taxon>
        <taxon>Poales</taxon>
        <taxon>Poaceae</taxon>
        <taxon>BOP clade</taxon>
        <taxon>Oryzoideae</taxon>
        <taxon>Oryzeae</taxon>
        <taxon>Oryzinae</taxon>
        <taxon>Oryza</taxon>
        <taxon>Oryza sativa</taxon>
    </lineage>
</organism>
<dbReference type="Proteomes" id="UP000059680">
    <property type="component" value="Chromosome 6"/>
</dbReference>